<dbReference type="Gene3D" id="3.20.20.10">
    <property type="entry name" value="Alanine racemase"/>
    <property type="match status" value="1"/>
</dbReference>
<feature type="modified residue" description="N6-(pyridoxal phosphate)lysine" evidence="2 3">
    <location>
        <position position="58"/>
    </location>
</feature>
<dbReference type="InterPro" id="IPR011078">
    <property type="entry name" value="PyrdxlP_homeostasis"/>
</dbReference>
<dbReference type="PANTHER" id="PTHR10146">
    <property type="entry name" value="PROLINE SYNTHETASE CO-TRANSCRIBED BACTERIAL HOMOLOG PROTEIN"/>
    <property type="match status" value="1"/>
</dbReference>
<dbReference type="EnsemblMetazoa" id="CLYHEMT019327.1">
    <property type="protein sequence ID" value="CLYHEMP019327.1"/>
    <property type="gene ID" value="CLYHEMG019327"/>
</dbReference>
<dbReference type="RefSeq" id="XP_066918207.1">
    <property type="nucleotide sequence ID" value="XM_067062106.1"/>
</dbReference>
<dbReference type="Pfam" id="PF01168">
    <property type="entry name" value="Ala_racemase_N"/>
    <property type="match status" value="1"/>
</dbReference>
<keyword evidence="7" id="KW-1185">Reference proteome</keyword>
<protein>
    <recommendedName>
        <fullName evidence="2">Pyridoxal phosphate homeostasis protein</fullName>
        <shortName evidence="2">PLP homeostasis protein</shortName>
    </recommendedName>
</protein>
<organism evidence="6 7">
    <name type="scientific">Clytia hemisphaerica</name>
    <dbReference type="NCBI Taxonomy" id="252671"/>
    <lineage>
        <taxon>Eukaryota</taxon>
        <taxon>Metazoa</taxon>
        <taxon>Cnidaria</taxon>
        <taxon>Hydrozoa</taxon>
        <taxon>Hydroidolina</taxon>
        <taxon>Leptothecata</taxon>
        <taxon>Obeliida</taxon>
        <taxon>Clytiidae</taxon>
        <taxon>Clytia</taxon>
    </lineage>
</organism>
<evidence type="ECO:0000259" key="5">
    <source>
        <dbReference type="Pfam" id="PF01168"/>
    </source>
</evidence>
<evidence type="ECO:0000313" key="7">
    <source>
        <dbReference type="Proteomes" id="UP000594262"/>
    </source>
</evidence>
<dbReference type="InterPro" id="IPR001608">
    <property type="entry name" value="Ala_racemase_N"/>
</dbReference>
<proteinExistence type="inferred from homology"/>
<dbReference type="PROSITE" id="PS01211">
    <property type="entry name" value="UPF0001"/>
    <property type="match status" value="1"/>
</dbReference>
<evidence type="ECO:0000256" key="1">
    <source>
        <dbReference type="ARBA" id="ARBA00022898"/>
    </source>
</evidence>
<dbReference type="PANTHER" id="PTHR10146:SF14">
    <property type="entry name" value="PYRIDOXAL PHOSPHATE HOMEOSTASIS PROTEIN"/>
    <property type="match status" value="1"/>
</dbReference>
<dbReference type="AlphaFoldDB" id="A0A7M5X8V6"/>
<dbReference type="GeneID" id="136805536"/>
<dbReference type="HAMAP" id="MF_02087">
    <property type="entry name" value="PLP_homeostasis"/>
    <property type="match status" value="1"/>
</dbReference>
<dbReference type="NCBIfam" id="TIGR00044">
    <property type="entry name" value="YggS family pyridoxal phosphate-dependent enzyme"/>
    <property type="match status" value="1"/>
</dbReference>
<dbReference type="FunFam" id="3.20.20.10:FF:000007">
    <property type="entry name" value="Pyridoxal phosphate homeostasis protein"/>
    <property type="match status" value="1"/>
</dbReference>
<keyword evidence="1 2" id="KW-0663">Pyridoxal phosphate</keyword>
<comment type="cofactor">
    <cofactor evidence="3">
        <name>pyridoxal 5'-phosphate</name>
        <dbReference type="ChEBI" id="CHEBI:597326"/>
    </cofactor>
</comment>
<evidence type="ECO:0000256" key="2">
    <source>
        <dbReference type="HAMAP-Rule" id="MF_03225"/>
    </source>
</evidence>
<dbReference type="GO" id="GO:0030170">
    <property type="term" value="F:pyridoxal phosphate binding"/>
    <property type="evidence" value="ECO:0007669"/>
    <property type="project" value="UniProtKB-UniRule"/>
</dbReference>
<name>A0A7M5X8V6_9CNID</name>
<evidence type="ECO:0000313" key="6">
    <source>
        <dbReference type="EnsemblMetazoa" id="CLYHEMP019327.1"/>
    </source>
</evidence>
<reference evidence="6" key="1">
    <citation type="submission" date="2021-01" db="UniProtKB">
        <authorList>
            <consortium name="EnsemblMetazoa"/>
        </authorList>
    </citation>
    <scope>IDENTIFICATION</scope>
</reference>
<accession>A0A7M5X8V6</accession>
<dbReference type="SUPFAM" id="SSF51419">
    <property type="entry name" value="PLP-binding barrel"/>
    <property type="match status" value="1"/>
</dbReference>
<comment type="function">
    <text evidence="2">Pyridoxal 5'-phosphate (PLP)-binding protein, which may be involved in intracellular homeostatic regulation of pyridoxal 5'-phosphate (PLP), the active form of vitamin B6.</text>
</comment>
<dbReference type="OrthoDB" id="10264196at2759"/>
<dbReference type="Proteomes" id="UP000594262">
    <property type="component" value="Unplaced"/>
</dbReference>
<comment type="similarity">
    <text evidence="2 4">Belongs to the pyridoxal phosphate-binding protein YggS/PROSC family.</text>
</comment>
<feature type="domain" description="Alanine racemase N-terminal" evidence="5">
    <location>
        <begin position="53"/>
        <end position="262"/>
    </location>
</feature>
<dbReference type="PIRSF" id="PIRSF004848">
    <property type="entry name" value="YBL036c_PLPDEIII"/>
    <property type="match status" value="1"/>
</dbReference>
<sequence length="266" mass="29414">MLVFPSKFSQLVRTAMTESSIGSALASVRNNISKIHSDFCKNVGLESKELPCLIAVSKTKPSTMIEDAHANGQRDFGENYVQELIEKANEFNNKDGYGDIRWHFIGKLQRNKVNNLLGAPNLECIQTVESIKLATAINSSCQKKLQPDAKLKVFAQVNSSGEEAKSGCEPSECSELVRHIITQCDCLHFEGLMTIGSFSHDYSAGPNPDFECLVRCRDQLESDLELKKEDIKLSMGMSNDYQQAILAGATTVRVGSTIFGQREVKK</sequence>
<dbReference type="CDD" id="cd06822">
    <property type="entry name" value="PLPDE_III_YBL036c_euk"/>
    <property type="match status" value="1"/>
</dbReference>
<evidence type="ECO:0000256" key="3">
    <source>
        <dbReference type="PIRSR" id="PIRSR004848-1"/>
    </source>
</evidence>
<dbReference type="InterPro" id="IPR029066">
    <property type="entry name" value="PLP-binding_barrel"/>
</dbReference>
<evidence type="ECO:0000256" key="4">
    <source>
        <dbReference type="RuleBase" id="RU004514"/>
    </source>
</evidence>